<reference evidence="2 3" key="1">
    <citation type="journal article" date="2014" name="PLoS Genet.">
        <title>Phylogenetically driven sequencing of extremely halophilic archaea reveals strategies for static and dynamic osmo-response.</title>
        <authorList>
            <person name="Becker E.A."/>
            <person name="Seitzer P.M."/>
            <person name="Tritt A."/>
            <person name="Larsen D."/>
            <person name="Krusor M."/>
            <person name="Yao A.I."/>
            <person name="Wu D."/>
            <person name="Madern D."/>
            <person name="Eisen J.A."/>
            <person name="Darling A.E."/>
            <person name="Facciotti M.T."/>
        </authorList>
    </citation>
    <scope>NUCLEOTIDE SEQUENCE [LARGE SCALE GENOMIC DNA]</scope>
    <source>
        <strain evidence="2 3">JCM 13563</strain>
    </source>
</reference>
<dbReference type="EMBL" id="AOIT01000066">
    <property type="protein sequence ID" value="ELZ17098.1"/>
    <property type="molecule type" value="Genomic_DNA"/>
</dbReference>
<comment type="caution">
    <text evidence="2">The sequence shown here is derived from an EMBL/GenBank/DDBJ whole genome shotgun (WGS) entry which is preliminary data.</text>
</comment>
<feature type="domain" description="DUF8121" evidence="1">
    <location>
        <begin position="3"/>
        <end position="156"/>
    </location>
</feature>
<evidence type="ECO:0000313" key="3">
    <source>
        <dbReference type="Proteomes" id="UP000011615"/>
    </source>
</evidence>
<dbReference type="AlphaFoldDB" id="M0C369"/>
<gene>
    <name evidence="2" type="ORF">C476_16215</name>
</gene>
<sequence length="156" mass="17506">MIEDDGSVILPFSENGEDVFRIQFQKQFIDDEKREYYPFFVASWQPAGIRLDSLRLEFRSPPYTAGFSPAGISLREDAHAYKATLSQDGDDPSTTILDMPDTTDIGRGSVRANLLLAGAHEQNPQELWIGTEATLSDDGFWRTEYSATGDFTVEFP</sequence>
<evidence type="ECO:0000313" key="2">
    <source>
        <dbReference type="EMBL" id="ELZ17098.1"/>
    </source>
</evidence>
<proteinExistence type="predicted"/>
<protein>
    <recommendedName>
        <fullName evidence="1">DUF8121 domain-containing protein</fullName>
    </recommendedName>
</protein>
<evidence type="ECO:0000259" key="1">
    <source>
        <dbReference type="Pfam" id="PF26441"/>
    </source>
</evidence>
<keyword evidence="3" id="KW-1185">Reference proteome</keyword>
<name>M0C369_9EURY</name>
<organism evidence="2 3">
    <name type="scientific">Natrinema limicola JCM 13563</name>
    <dbReference type="NCBI Taxonomy" id="1230457"/>
    <lineage>
        <taxon>Archaea</taxon>
        <taxon>Methanobacteriati</taxon>
        <taxon>Methanobacteriota</taxon>
        <taxon>Stenosarchaea group</taxon>
        <taxon>Halobacteria</taxon>
        <taxon>Halobacteriales</taxon>
        <taxon>Natrialbaceae</taxon>
        <taxon>Natrinema</taxon>
    </lineage>
</organism>
<dbReference type="Pfam" id="PF26441">
    <property type="entry name" value="DUF8121"/>
    <property type="match status" value="1"/>
</dbReference>
<dbReference type="Proteomes" id="UP000011615">
    <property type="component" value="Unassembled WGS sequence"/>
</dbReference>
<dbReference type="InterPro" id="IPR058434">
    <property type="entry name" value="DUF8121"/>
</dbReference>
<accession>M0C369</accession>